<keyword evidence="2" id="KW-1185">Reference proteome</keyword>
<reference evidence="1" key="1">
    <citation type="submission" date="2023-06" db="EMBL/GenBank/DDBJ databases">
        <title>MT1 and MT2 Draft Genomes of Novel Species.</title>
        <authorList>
            <person name="Venkateswaran K."/>
        </authorList>
    </citation>
    <scope>NUCLEOTIDE SEQUENCE</scope>
    <source>
        <strain evidence="1">IIF3SC-B10</strain>
    </source>
</reference>
<sequence length="74" mass="8309">MDLEQWWTAVTPRTRDWLIENNGSALTPEVAADISRAGGLIASDSWWMGERGTDGIFLSDAAIDWIEERANDEQ</sequence>
<comment type="caution">
    <text evidence="1">The sequence shown here is derived from an EMBL/GenBank/DDBJ whole genome shotgun (WGS) entry which is preliminary data.</text>
</comment>
<evidence type="ECO:0000313" key="1">
    <source>
        <dbReference type="EMBL" id="MDN4610348.1"/>
    </source>
</evidence>
<proteinExistence type="predicted"/>
<gene>
    <name evidence="1" type="ORF">P5G52_05650</name>
</gene>
<dbReference type="Proteomes" id="UP001174209">
    <property type="component" value="Unassembled WGS sequence"/>
</dbReference>
<evidence type="ECO:0000313" key="2">
    <source>
        <dbReference type="Proteomes" id="UP001174209"/>
    </source>
</evidence>
<protein>
    <submittedName>
        <fullName evidence="1">Uncharacterized protein</fullName>
    </submittedName>
</protein>
<name>A0ABT8K003_9MICC</name>
<accession>A0ABT8K003</accession>
<dbReference type="RefSeq" id="WP_301225443.1">
    <property type="nucleotide sequence ID" value="NZ_JAROCG010000001.1"/>
</dbReference>
<organism evidence="1 2">
    <name type="scientific">Arthrobacter burdickii</name>
    <dbReference type="NCBI Taxonomy" id="3035920"/>
    <lineage>
        <taxon>Bacteria</taxon>
        <taxon>Bacillati</taxon>
        <taxon>Actinomycetota</taxon>
        <taxon>Actinomycetes</taxon>
        <taxon>Micrococcales</taxon>
        <taxon>Micrococcaceae</taxon>
        <taxon>Arthrobacter</taxon>
    </lineage>
</organism>
<dbReference type="EMBL" id="JAROCG010000001">
    <property type="protein sequence ID" value="MDN4610348.1"/>
    <property type="molecule type" value="Genomic_DNA"/>
</dbReference>